<accession>A0A0M0JZN9</accession>
<protein>
    <submittedName>
        <fullName evidence="1">Uncharacterized protein</fullName>
    </submittedName>
</protein>
<reference evidence="2" key="1">
    <citation type="journal article" date="2015" name="PLoS Genet.">
        <title>Genome Sequence and Transcriptome Analyses of Chrysochromulina tobin: Metabolic Tools for Enhanced Algal Fitness in the Prominent Order Prymnesiales (Haptophyceae).</title>
        <authorList>
            <person name="Hovde B.T."/>
            <person name="Deodato C.R."/>
            <person name="Hunsperger H.M."/>
            <person name="Ryken S.A."/>
            <person name="Yost W."/>
            <person name="Jha R.K."/>
            <person name="Patterson J."/>
            <person name="Monnat R.J. Jr."/>
            <person name="Barlow S.B."/>
            <person name="Starkenburg S.R."/>
            <person name="Cattolico R.A."/>
        </authorList>
    </citation>
    <scope>NUCLEOTIDE SEQUENCE</scope>
    <source>
        <strain evidence="2">CCMP291</strain>
    </source>
</reference>
<dbReference type="EMBL" id="JWZX01001868">
    <property type="protein sequence ID" value="KOO32019.1"/>
    <property type="molecule type" value="Genomic_DNA"/>
</dbReference>
<proteinExistence type="predicted"/>
<dbReference type="Proteomes" id="UP000037460">
    <property type="component" value="Unassembled WGS sequence"/>
</dbReference>
<dbReference type="AlphaFoldDB" id="A0A0M0JZN9"/>
<evidence type="ECO:0000313" key="2">
    <source>
        <dbReference type="Proteomes" id="UP000037460"/>
    </source>
</evidence>
<name>A0A0M0JZN9_9EUKA</name>
<sequence length="120" mass="13135">MERENPEAMLEPEELALVQAGARALRCDVCLAASKGSKPEERGGSTMQYNELVIKHVVISRACKHVILEPDADIDDHDGAVDRPDLAQTIYVHSAETAEQIAARYCRPFCGARAGSKEEL</sequence>
<gene>
    <name evidence="1" type="ORF">Ctob_004673</name>
</gene>
<organism evidence="1 2">
    <name type="scientific">Chrysochromulina tobinii</name>
    <dbReference type="NCBI Taxonomy" id="1460289"/>
    <lineage>
        <taxon>Eukaryota</taxon>
        <taxon>Haptista</taxon>
        <taxon>Haptophyta</taxon>
        <taxon>Prymnesiophyceae</taxon>
        <taxon>Prymnesiales</taxon>
        <taxon>Chrysochromulinaceae</taxon>
        <taxon>Chrysochromulina</taxon>
    </lineage>
</organism>
<keyword evidence="2" id="KW-1185">Reference proteome</keyword>
<comment type="caution">
    <text evidence="1">The sequence shown here is derived from an EMBL/GenBank/DDBJ whole genome shotgun (WGS) entry which is preliminary data.</text>
</comment>
<evidence type="ECO:0000313" key="1">
    <source>
        <dbReference type="EMBL" id="KOO32019.1"/>
    </source>
</evidence>